<feature type="signal peptide" evidence="3">
    <location>
        <begin position="1"/>
        <end position="18"/>
    </location>
</feature>
<feature type="transmembrane region" description="Helical" evidence="2">
    <location>
        <begin position="218"/>
        <end position="239"/>
    </location>
</feature>
<keyword evidence="2" id="KW-0472">Membrane</keyword>
<feature type="chain" id="PRO_5016577842" evidence="3">
    <location>
        <begin position="19"/>
        <end position="299"/>
    </location>
</feature>
<evidence type="ECO:0000313" key="4">
    <source>
        <dbReference type="EMBL" id="RAR07359.1"/>
    </source>
</evidence>
<keyword evidence="3" id="KW-0732">Signal</keyword>
<evidence type="ECO:0000256" key="2">
    <source>
        <dbReference type="SAM" id="Phobius"/>
    </source>
</evidence>
<dbReference type="AlphaFoldDB" id="A0A364MYT5"/>
<dbReference type="EMBL" id="QGDH01000102">
    <property type="protein sequence ID" value="RAR07359.1"/>
    <property type="molecule type" value="Genomic_DNA"/>
</dbReference>
<name>A0A364MYT5_STELY</name>
<keyword evidence="2" id="KW-0812">Transmembrane</keyword>
<accession>A0A364MYT5</accession>
<gene>
    <name evidence="4" type="ORF">DDE83_006541</name>
</gene>
<evidence type="ECO:0000313" key="5">
    <source>
        <dbReference type="Proteomes" id="UP000249619"/>
    </source>
</evidence>
<organism evidence="4 5">
    <name type="scientific">Stemphylium lycopersici</name>
    <name type="common">Tomato gray leaf spot disease fungus</name>
    <name type="synonym">Thyrospora lycopersici</name>
    <dbReference type="NCBI Taxonomy" id="183478"/>
    <lineage>
        <taxon>Eukaryota</taxon>
        <taxon>Fungi</taxon>
        <taxon>Dikarya</taxon>
        <taxon>Ascomycota</taxon>
        <taxon>Pezizomycotina</taxon>
        <taxon>Dothideomycetes</taxon>
        <taxon>Pleosporomycetidae</taxon>
        <taxon>Pleosporales</taxon>
        <taxon>Pleosporineae</taxon>
        <taxon>Pleosporaceae</taxon>
        <taxon>Stemphylium</taxon>
    </lineage>
</organism>
<feature type="region of interest" description="Disordered" evidence="1">
    <location>
        <begin position="278"/>
        <end position="299"/>
    </location>
</feature>
<reference evidence="5" key="1">
    <citation type="submission" date="2018-05" db="EMBL/GenBank/DDBJ databases">
        <title>Draft genome sequence of Stemphylium lycopersici strain CIDEFI 213.</title>
        <authorList>
            <person name="Medina R."/>
            <person name="Franco M.E.E."/>
            <person name="Lucentini C.G."/>
            <person name="Saparrat M.C.N."/>
            <person name="Balatti P.A."/>
        </authorList>
    </citation>
    <scope>NUCLEOTIDE SEQUENCE [LARGE SCALE GENOMIC DNA]</scope>
    <source>
        <strain evidence="5">CIDEFI 213</strain>
    </source>
</reference>
<feature type="transmembrane region" description="Helical" evidence="2">
    <location>
        <begin position="133"/>
        <end position="156"/>
    </location>
</feature>
<keyword evidence="2" id="KW-1133">Transmembrane helix</keyword>
<feature type="compositionally biased region" description="Polar residues" evidence="1">
    <location>
        <begin position="284"/>
        <end position="299"/>
    </location>
</feature>
<sequence length="299" mass="32627">MRTMGMLLGLAMMPVMMARPLPLQMPHNASDITQCGTTATTPSVSIEETNVCLEMLPLRDVHGLPEGYDGESNTLQRRSESKKPVHIPLMPKGNLQGLVKGASNPLELNAVLDSTPPKSPPIQEQAQERMQNFALLLIDWSLSIICVTVAWAWAYYLRRAGNITTIFWMLAFAAFINAAMAPDKRASSPPQLGAFLVYMIFHVSYCQLRLGNTNGVRAFVLTTAALTATFFAVVQLSGLRDFLEANFSIRPIYLLPPIHLVVFDVTALARSGQSLPDPPAISPVSETSHRFTSGGNSTA</sequence>
<evidence type="ECO:0000256" key="3">
    <source>
        <dbReference type="SAM" id="SignalP"/>
    </source>
</evidence>
<evidence type="ECO:0000256" key="1">
    <source>
        <dbReference type="SAM" id="MobiDB-lite"/>
    </source>
</evidence>
<dbReference type="Proteomes" id="UP000249619">
    <property type="component" value="Unassembled WGS sequence"/>
</dbReference>
<feature type="transmembrane region" description="Helical" evidence="2">
    <location>
        <begin position="192"/>
        <end position="211"/>
    </location>
</feature>
<comment type="caution">
    <text evidence="4">The sequence shown here is derived from an EMBL/GenBank/DDBJ whole genome shotgun (WGS) entry which is preliminary data.</text>
</comment>
<keyword evidence="5" id="KW-1185">Reference proteome</keyword>
<feature type="region of interest" description="Disordered" evidence="1">
    <location>
        <begin position="64"/>
        <end position="92"/>
    </location>
</feature>
<protein>
    <submittedName>
        <fullName evidence="4">Uncharacterized protein</fullName>
    </submittedName>
</protein>
<feature type="transmembrane region" description="Helical" evidence="2">
    <location>
        <begin position="163"/>
        <end position="180"/>
    </location>
</feature>
<proteinExistence type="predicted"/>